<dbReference type="Pfam" id="PF00005">
    <property type="entry name" value="ABC_tran"/>
    <property type="match status" value="1"/>
</dbReference>
<dbReference type="InterPro" id="IPR003439">
    <property type="entry name" value="ABC_transporter-like_ATP-bd"/>
</dbReference>
<evidence type="ECO:0000256" key="3">
    <source>
        <dbReference type="ARBA" id="ARBA00022741"/>
    </source>
</evidence>
<dbReference type="EMBL" id="LR134473">
    <property type="protein sequence ID" value="VEI04626.1"/>
    <property type="molecule type" value="Genomic_DNA"/>
</dbReference>
<sequence length="236" mass="25229">MITVTHLTKTYGPVTAVDDISFTVGPGQVCGFLGPNGAGKSTTMRCLAGLTRPTSGSATVLDTQYSRIPNPGRQVGVMLDASAQHPGRTGRETLKLAALIQGLPDGRVDEALELVRLTAAESRSRVRNYSLGMRQRLGLAVALLGDPRVLILDEPANGLDPEGISWMRALLRDRADRGDAVLLSSHLLHEVELVADTLVLIGGGRILTAGPVDELLNGDRSLEELYLSRTETTARR</sequence>
<dbReference type="SMART" id="SM00382">
    <property type="entry name" value="AAA"/>
    <property type="match status" value="1"/>
</dbReference>
<name>A0A448P342_9ACTN</name>
<dbReference type="Proteomes" id="UP000277858">
    <property type="component" value="Chromosome"/>
</dbReference>
<organism evidence="6 7">
    <name type="scientific">Acidipropionibacterium jensenii</name>
    <dbReference type="NCBI Taxonomy" id="1749"/>
    <lineage>
        <taxon>Bacteria</taxon>
        <taxon>Bacillati</taxon>
        <taxon>Actinomycetota</taxon>
        <taxon>Actinomycetes</taxon>
        <taxon>Propionibacteriales</taxon>
        <taxon>Propionibacteriaceae</taxon>
        <taxon>Acidipropionibacterium</taxon>
    </lineage>
</organism>
<feature type="domain" description="ABC transporter" evidence="5">
    <location>
        <begin position="2"/>
        <end position="228"/>
    </location>
</feature>
<dbReference type="Gene3D" id="3.40.50.300">
    <property type="entry name" value="P-loop containing nucleotide triphosphate hydrolases"/>
    <property type="match status" value="1"/>
</dbReference>
<keyword evidence="7" id="KW-1185">Reference proteome</keyword>
<accession>A0A448P342</accession>
<dbReference type="GO" id="GO:0016887">
    <property type="term" value="F:ATP hydrolysis activity"/>
    <property type="evidence" value="ECO:0007669"/>
    <property type="project" value="InterPro"/>
</dbReference>
<dbReference type="GO" id="GO:0005524">
    <property type="term" value="F:ATP binding"/>
    <property type="evidence" value="ECO:0007669"/>
    <property type="project" value="UniProtKB-KW"/>
</dbReference>
<protein>
    <submittedName>
        <fullName evidence="6">Daunorubicin/doxorubicin resistance ATP-binding protein DrrA</fullName>
        <ecNumber evidence="6">3.6.3.-</ecNumber>
    </submittedName>
</protein>
<keyword evidence="4 6" id="KW-0067">ATP-binding</keyword>
<reference evidence="6 7" key="1">
    <citation type="submission" date="2018-12" db="EMBL/GenBank/DDBJ databases">
        <authorList>
            <consortium name="Pathogen Informatics"/>
        </authorList>
    </citation>
    <scope>NUCLEOTIDE SEQUENCE [LARGE SCALE GENOMIC DNA]</scope>
    <source>
        <strain evidence="6 7">NCTC13652</strain>
    </source>
</reference>
<dbReference type="AlphaFoldDB" id="A0A448P342"/>
<keyword evidence="6" id="KW-0378">Hydrolase</keyword>
<dbReference type="PANTHER" id="PTHR43335:SF4">
    <property type="entry name" value="ABC TRANSPORTER, ATP-BINDING PROTEIN"/>
    <property type="match status" value="1"/>
</dbReference>
<dbReference type="InterPro" id="IPR017871">
    <property type="entry name" value="ABC_transporter-like_CS"/>
</dbReference>
<evidence type="ECO:0000256" key="4">
    <source>
        <dbReference type="ARBA" id="ARBA00022840"/>
    </source>
</evidence>
<dbReference type="PROSITE" id="PS50893">
    <property type="entry name" value="ABC_TRANSPORTER_2"/>
    <property type="match status" value="1"/>
</dbReference>
<evidence type="ECO:0000313" key="7">
    <source>
        <dbReference type="Proteomes" id="UP000277858"/>
    </source>
</evidence>
<evidence type="ECO:0000259" key="5">
    <source>
        <dbReference type="PROSITE" id="PS50893"/>
    </source>
</evidence>
<evidence type="ECO:0000256" key="1">
    <source>
        <dbReference type="ARBA" id="ARBA00005417"/>
    </source>
</evidence>
<keyword evidence="3" id="KW-0547">Nucleotide-binding</keyword>
<dbReference type="STRING" id="1122997.GCA_000425285_01560"/>
<comment type="similarity">
    <text evidence="1">Belongs to the ABC transporter superfamily.</text>
</comment>
<dbReference type="EC" id="3.6.3.-" evidence="6"/>
<evidence type="ECO:0000256" key="2">
    <source>
        <dbReference type="ARBA" id="ARBA00022448"/>
    </source>
</evidence>
<evidence type="ECO:0000313" key="6">
    <source>
        <dbReference type="EMBL" id="VEI04626.1"/>
    </source>
</evidence>
<proteinExistence type="inferred from homology"/>
<dbReference type="SUPFAM" id="SSF52540">
    <property type="entry name" value="P-loop containing nucleoside triphosphate hydrolases"/>
    <property type="match status" value="1"/>
</dbReference>
<dbReference type="PANTHER" id="PTHR43335">
    <property type="entry name" value="ABC TRANSPORTER, ATP-BINDING PROTEIN"/>
    <property type="match status" value="1"/>
</dbReference>
<dbReference type="InterPro" id="IPR003593">
    <property type="entry name" value="AAA+_ATPase"/>
</dbReference>
<dbReference type="PROSITE" id="PS00211">
    <property type="entry name" value="ABC_TRANSPORTER_1"/>
    <property type="match status" value="1"/>
</dbReference>
<dbReference type="RefSeq" id="WP_036981619.1">
    <property type="nucleotide sequence ID" value="NZ_CP025570.1"/>
</dbReference>
<gene>
    <name evidence="6" type="primary">drrA_9</name>
    <name evidence="6" type="ORF">NCTC13652_02859</name>
</gene>
<dbReference type="InterPro" id="IPR027417">
    <property type="entry name" value="P-loop_NTPase"/>
</dbReference>
<keyword evidence="2" id="KW-0813">Transport</keyword>